<dbReference type="Proteomes" id="UP000006281">
    <property type="component" value="Chromosome"/>
</dbReference>
<dbReference type="GO" id="GO:0009313">
    <property type="term" value="P:oligosaccharide catabolic process"/>
    <property type="evidence" value="ECO:0007669"/>
    <property type="project" value="TreeGrafter"/>
</dbReference>
<feature type="compositionally biased region" description="Low complexity" evidence="1">
    <location>
        <begin position="29"/>
        <end position="39"/>
    </location>
</feature>
<dbReference type="AlphaFoldDB" id="K0JWU6"/>
<dbReference type="eggNOG" id="COG0366">
    <property type="taxonomic scope" value="Bacteria"/>
</dbReference>
<dbReference type="PANTHER" id="PTHR10357">
    <property type="entry name" value="ALPHA-AMYLASE FAMILY MEMBER"/>
    <property type="match status" value="1"/>
</dbReference>
<dbReference type="HOGENOM" id="CLU_006462_3_0_11"/>
<sequence>MGAVQPRRAAARHPLRQPGPRPRRRAADARPAAMAPVQAPTTWVLSNHDVRRHATRYGSQARARAAALLMLALPGSAYVYQGEELGLPEVLDLPEDVLQDPVWERSGHTDRGRDGCRVPIPWTVDGPSFGFGDAAPWLPQPSDWGARSVQAQQGDPDSVLELYRAALRIRREHPDLGAGTRVDWLDAPENVLRFRRGTFTCTVNLSAEPVTLPTDGDLLLTSGTCTTAGPTIKVPADTAVWSHQP</sequence>
<name>K0JWU6_SACES</name>
<evidence type="ECO:0000256" key="1">
    <source>
        <dbReference type="SAM" id="MobiDB-lite"/>
    </source>
</evidence>
<dbReference type="Pfam" id="PF00128">
    <property type="entry name" value="Alpha-amylase"/>
    <property type="match status" value="1"/>
</dbReference>
<dbReference type="InterPro" id="IPR017853">
    <property type="entry name" value="GH"/>
</dbReference>
<dbReference type="GO" id="GO:0004556">
    <property type="term" value="F:alpha-amylase activity"/>
    <property type="evidence" value="ECO:0007669"/>
    <property type="project" value="TreeGrafter"/>
</dbReference>
<proteinExistence type="predicted"/>
<dbReference type="PANTHER" id="PTHR10357:SF179">
    <property type="entry name" value="NEUTRAL AND BASIC AMINO ACID TRANSPORT PROTEIN RBAT"/>
    <property type="match status" value="1"/>
</dbReference>
<protein>
    <submittedName>
        <fullName evidence="3">Alpha-glucosidase</fullName>
    </submittedName>
</protein>
<evidence type="ECO:0000259" key="2">
    <source>
        <dbReference type="Pfam" id="PF00128"/>
    </source>
</evidence>
<dbReference type="PATRIC" id="fig|1179773.3.peg.1335"/>
<dbReference type="EMBL" id="HE804045">
    <property type="protein sequence ID" value="CCH28653.1"/>
    <property type="molecule type" value="Genomic_DNA"/>
</dbReference>
<feature type="region of interest" description="Disordered" evidence="1">
    <location>
        <begin position="1"/>
        <end position="39"/>
    </location>
</feature>
<dbReference type="Gene3D" id="3.20.20.80">
    <property type="entry name" value="Glycosidases"/>
    <property type="match status" value="1"/>
</dbReference>
<feature type="domain" description="Glycosyl hydrolase family 13 catalytic" evidence="2">
    <location>
        <begin position="38"/>
        <end position="176"/>
    </location>
</feature>
<reference evidence="3 4" key="1">
    <citation type="journal article" date="2012" name="BMC Genomics">
        <title>Complete genome sequence of Saccharothrix espanaensis DSM 44229T and comparison to the other completely sequenced Pseudonocardiaceae.</title>
        <authorList>
            <person name="Strobel T."/>
            <person name="Al-Dilaimi A."/>
            <person name="Blom J."/>
            <person name="Gessner A."/>
            <person name="Kalinowski J."/>
            <person name="Luzhetska M."/>
            <person name="Puhler A."/>
            <person name="Szczepanowski R."/>
            <person name="Bechthold A."/>
            <person name="Ruckert C."/>
        </authorList>
    </citation>
    <scope>NUCLEOTIDE SEQUENCE [LARGE SCALE GENOMIC DNA]</scope>
    <source>
        <strain evidence="4">ATCC 51144 / DSM 44229 / JCM 9112 / NBRC 15066 / NRRL 15764</strain>
    </source>
</reference>
<dbReference type="SUPFAM" id="SSF51445">
    <property type="entry name" value="(Trans)glycosidases"/>
    <property type="match status" value="1"/>
</dbReference>
<dbReference type="STRING" id="1179773.BN6_13270"/>
<accession>K0JWU6</accession>
<organism evidence="3 4">
    <name type="scientific">Saccharothrix espanaensis (strain ATCC 51144 / DSM 44229 / JCM 9112 / NBRC 15066 / NRRL 15764)</name>
    <dbReference type="NCBI Taxonomy" id="1179773"/>
    <lineage>
        <taxon>Bacteria</taxon>
        <taxon>Bacillati</taxon>
        <taxon>Actinomycetota</taxon>
        <taxon>Actinomycetes</taxon>
        <taxon>Pseudonocardiales</taxon>
        <taxon>Pseudonocardiaceae</taxon>
        <taxon>Saccharothrix</taxon>
    </lineage>
</organism>
<gene>
    <name evidence="3" type="ordered locus">BN6_13270</name>
</gene>
<dbReference type="InterPro" id="IPR006047">
    <property type="entry name" value="GH13_cat_dom"/>
</dbReference>
<evidence type="ECO:0000313" key="4">
    <source>
        <dbReference type="Proteomes" id="UP000006281"/>
    </source>
</evidence>
<dbReference type="KEGG" id="sesp:BN6_13270"/>
<keyword evidence="4" id="KW-1185">Reference proteome</keyword>
<evidence type="ECO:0000313" key="3">
    <source>
        <dbReference type="EMBL" id="CCH28653.1"/>
    </source>
</evidence>